<dbReference type="GO" id="GO:0004788">
    <property type="term" value="F:thiamine diphosphokinase activity"/>
    <property type="evidence" value="ECO:0007669"/>
    <property type="project" value="UniProtKB-UniRule"/>
</dbReference>
<evidence type="ECO:0000313" key="8">
    <source>
        <dbReference type="Proteomes" id="UP000679749"/>
    </source>
</evidence>
<keyword evidence="3" id="KW-0418">Kinase</keyword>
<dbReference type="GO" id="GO:0016301">
    <property type="term" value="F:kinase activity"/>
    <property type="evidence" value="ECO:0007669"/>
    <property type="project" value="UniProtKB-KW"/>
</dbReference>
<evidence type="ECO:0000256" key="1">
    <source>
        <dbReference type="ARBA" id="ARBA00022679"/>
    </source>
</evidence>
<dbReference type="GO" id="GO:0005524">
    <property type="term" value="F:ATP binding"/>
    <property type="evidence" value="ECO:0007669"/>
    <property type="project" value="UniProtKB-KW"/>
</dbReference>
<dbReference type="InterPro" id="IPR007373">
    <property type="entry name" value="Thiamin_PyroPKinase_B1-bd"/>
</dbReference>
<accession>A0A942YUE9</accession>
<evidence type="ECO:0000313" key="7">
    <source>
        <dbReference type="EMBL" id="MBS4211890.1"/>
    </source>
</evidence>
<organism evidence="7 8">
    <name type="scientific">Neobacillus rhizophilus</name>
    <dbReference type="NCBI Taxonomy" id="2833579"/>
    <lineage>
        <taxon>Bacteria</taxon>
        <taxon>Bacillati</taxon>
        <taxon>Bacillota</taxon>
        <taxon>Bacilli</taxon>
        <taxon>Bacillales</taxon>
        <taxon>Bacillaceae</taxon>
        <taxon>Neobacillus</taxon>
    </lineage>
</organism>
<dbReference type="Proteomes" id="UP000679749">
    <property type="component" value="Unassembled WGS sequence"/>
</dbReference>
<reference evidence="7" key="1">
    <citation type="submission" date="2021-05" db="EMBL/GenBank/DDBJ databases">
        <title>Novel Bacillus species.</title>
        <authorList>
            <person name="Liu G."/>
        </authorList>
    </citation>
    <scope>NUCLEOTIDE SEQUENCE</scope>
    <source>
        <strain evidence="7">FJAT-49825</strain>
    </source>
</reference>
<name>A0A942YUE9_9BACI</name>
<dbReference type="SUPFAM" id="SSF63862">
    <property type="entry name" value="Thiamin pyrophosphokinase, substrate-binding domain"/>
    <property type="match status" value="1"/>
</dbReference>
<proteinExistence type="predicted"/>
<dbReference type="InterPro" id="IPR007371">
    <property type="entry name" value="TPK_catalytic"/>
</dbReference>
<dbReference type="NCBIfam" id="TIGR01378">
    <property type="entry name" value="thi_PPkinase"/>
    <property type="match status" value="1"/>
</dbReference>
<dbReference type="Pfam" id="PF04265">
    <property type="entry name" value="TPK_B1_binding"/>
    <property type="match status" value="1"/>
</dbReference>
<dbReference type="InterPro" id="IPR053149">
    <property type="entry name" value="TPK"/>
</dbReference>
<dbReference type="GO" id="GO:0009229">
    <property type="term" value="P:thiamine diphosphate biosynthetic process"/>
    <property type="evidence" value="ECO:0007669"/>
    <property type="project" value="InterPro"/>
</dbReference>
<dbReference type="PANTHER" id="PTHR41299">
    <property type="entry name" value="THIAMINE PYROPHOSPHOKINASE"/>
    <property type="match status" value="1"/>
</dbReference>
<evidence type="ECO:0000256" key="2">
    <source>
        <dbReference type="ARBA" id="ARBA00022741"/>
    </source>
</evidence>
<evidence type="ECO:0000256" key="3">
    <source>
        <dbReference type="ARBA" id="ARBA00022777"/>
    </source>
</evidence>
<keyword evidence="8" id="KW-1185">Reference proteome</keyword>
<keyword evidence="2" id="KW-0547">Nucleotide-binding</keyword>
<dbReference type="InterPro" id="IPR036371">
    <property type="entry name" value="TPK_B1-bd_sf"/>
</dbReference>
<dbReference type="GO" id="GO:0030975">
    <property type="term" value="F:thiamine binding"/>
    <property type="evidence" value="ECO:0007669"/>
    <property type="project" value="InterPro"/>
</dbReference>
<dbReference type="CDD" id="cd07995">
    <property type="entry name" value="TPK"/>
    <property type="match status" value="1"/>
</dbReference>
<evidence type="ECO:0000256" key="5">
    <source>
        <dbReference type="NCBIfam" id="TIGR01378"/>
    </source>
</evidence>
<dbReference type="Pfam" id="PF04263">
    <property type="entry name" value="TPK_catalytic"/>
    <property type="match status" value="1"/>
</dbReference>
<evidence type="ECO:0000256" key="4">
    <source>
        <dbReference type="ARBA" id="ARBA00022840"/>
    </source>
</evidence>
<protein>
    <recommendedName>
        <fullName evidence="5">Thiamine diphosphokinase</fullName>
        <ecNumber evidence="5">2.7.6.2</ecNumber>
    </recommendedName>
</protein>
<dbReference type="InterPro" id="IPR036759">
    <property type="entry name" value="TPK_catalytic_sf"/>
</dbReference>
<dbReference type="EMBL" id="JAGYPF010000001">
    <property type="protein sequence ID" value="MBS4211890.1"/>
    <property type="molecule type" value="Genomic_DNA"/>
</dbReference>
<keyword evidence="4" id="KW-0067">ATP-binding</keyword>
<dbReference type="InterPro" id="IPR006282">
    <property type="entry name" value="Thi_PPkinase"/>
</dbReference>
<dbReference type="SMART" id="SM00983">
    <property type="entry name" value="TPK_B1_binding"/>
    <property type="match status" value="1"/>
</dbReference>
<feature type="domain" description="Thiamin pyrophosphokinase thiamin-binding" evidence="6">
    <location>
        <begin position="144"/>
        <end position="210"/>
    </location>
</feature>
<dbReference type="RefSeq" id="WP_213116368.1">
    <property type="nucleotide sequence ID" value="NZ_JAGYPF010000001.1"/>
</dbReference>
<dbReference type="EC" id="2.7.6.2" evidence="5"/>
<dbReference type="AlphaFoldDB" id="A0A942YUE9"/>
<sequence length="216" mass="24293">MMIIHILAGGPEDLLPDLTEYIEEDAIWVGVDRGVFHLISRNITPAIAFGDFDSVTKAELAVIEDKVIKLKKFIPEKDETDMELALNWALKQQPEKILLFGATGGRLDHLLANVQLLIHPLNAKTETEIFLIDRYNIAFLKGPGTHTLRKMKDKKYISFVPLTLDVFGITLDGFKYPLKNRHISLGSTLCISNELISDYGTFSFSEGILLVIRSHD</sequence>
<dbReference type="GO" id="GO:0006772">
    <property type="term" value="P:thiamine metabolic process"/>
    <property type="evidence" value="ECO:0007669"/>
    <property type="project" value="UniProtKB-UniRule"/>
</dbReference>
<gene>
    <name evidence="7" type="ORF">KHA99_05385</name>
</gene>
<dbReference type="SUPFAM" id="SSF63999">
    <property type="entry name" value="Thiamin pyrophosphokinase, catalytic domain"/>
    <property type="match status" value="1"/>
</dbReference>
<evidence type="ECO:0000259" key="6">
    <source>
        <dbReference type="SMART" id="SM00983"/>
    </source>
</evidence>
<comment type="caution">
    <text evidence="7">The sequence shown here is derived from an EMBL/GenBank/DDBJ whole genome shotgun (WGS) entry which is preliminary data.</text>
</comment>
<dbReference type="PANTHER" id="PTHR41299:SF1">
    <property type="entry name" value="THIAMINE PYROPHOSPHOKINASE"/>
    <property type="match status" value="1"/>
</dbReference>
<dbReference type="Gene3D" id="3.40.50.10240">
    <property type="entry name" value="Thiamin pyrophosphokinase, catalytic domain"/>
    <property type="match status" value="1"/>
</dbReference>
<keyword evidence="1 7" id="KW-0808">Transferase</keyword>